<evidence type="ECO:0000259" key="9">
    <source>
        <dbReference type="PROSITE" id="PS50850"/>
    </source>
</evidence>
<evidence type="ECO:0000256" key="3">
    <source>
        <dbReference type="ARBA" id="ARBA00022448"/>
    </source>
</evidence>
<keyword evidence="7 8" id="KW-0472">Membrane</keyword>
<evidence type="ECO:0000313" key="10">
    <source>
        <dbReference type="EMBL" id="CAG8475715.1"/>
    </source>
</evidence>
<evidence type="ECO:0000256" key="4">
    <source>
        <dbReference type="ARBA" id="ARBA00022475"/>
    </source>
</evidence>
<dbReference type="EMBL" id="CAJVPI010000083">
    <property type="protein sequence ID" value="CAG8475715.1"/>
    <property type="molecule type" value="Genomic_DNA"/>
</dbReference>
<feature type="transmembrane region" description="Helical" evidence="8">
    <location>
        <begin position="178"/>
        <end position="197"/>
    </location>
</feature>
<feature type="transmembrane region" description="Helical" evidence="8">
    <location>
        <begin position="142"/>
        <end position="166"/>
    </location>
</feature>
<dbReference type="PANTHER" id="PTHR23501:SF191">
    <property type="entry name" value="VACUOLAR BASIC AMINO ACID TRANSPORTER 4"/>
    <property type="match status" value="1"/>
</dbReference>
<feature type="transmembrane region" description="Helical" evidence="8">
    <location>
        <begin position="440"/>
        <end position="464"/>
    </location>
</feature>
<protein>
    <submittedName>
        <fullName evidence="10">3615_t:CDS:1</fullName>
    </submittedName>
</protein>
<feature type="transmembrane region" description="Helical" evidence="8">
    <location>
        <begin position="117"/>
        <end position="136"/>
    </location>
</feature>
<organism evidence="10 11">
    <name type="scientific">Paraglomus brasilianum</name>
    <dbReference type="NCBI Taxonomy" id="144538"/>
    <lineage>
        <taxon>Eukaryota</taxon>
        <taxon>Fungi</taxon>
        <taxon>Fungi incertae sedis</taxon>
        <taxon>Mucoromycota</taxon>
        <taxon>Glomeromycotina</taxon>
        <taxon>Glomeromycetes</taxon>
        <taxon>Paraglomerales</taxon>
        <taxon>Paraglomeraceae</taxon>
        <taxon>Paraglomus</taxon>
    </lineage>
</organism>
<keyword evidence="11" id="KW-1185">Reference proteome</keyword>
<dbReference type="InterPro" id="IPR004638">
    <property type="entry name" value="EmrB-like"/>
</dbReference>
<dbReference type="SUPFAM" id="SSF103473">
    <property type="entry name" value="MFS general substrate transporter"/>
    <property type="match status" value="1"/>
</dbReference>
<evidence type="ECO:0000256" key="5">
    <source>
        <dbReference type="ARBA" id="ARBA00022692"/>
    </source>
</evidence>
<dbReference type="Gene3D" id="1.20.1250.20">
    <property type="entry name" value="MFS general substrate transporter like domains"/>
    <property type="match status" value="1"/>
</dbReference>
<name>A0A9N8W8E2_9GLOM</name>
<evidence type="ECO:0000256" key="1">
    <source>
        <dbReference type="ARBA" id="ARBA00004651"/>
    </source>
</evidence>
<sequence>MSANSPEKKSPTNDAGVTVGEQNDLEVSRDVEKLKGQGEAVVHLTRWRLFWVMVGLGLAIFLAALDQTIIATSLYRIGTDFNALNEIAWVATSYLLTATAFQPTYGKFSDIFGRKITFLFAILVFELGSLLCGLAPNMTTLIIFRAIAGIGGGGIIGLVIIIIADIVSLEERGKYQGLIGAVFGIASVVGPLLGGAFTDHVTWRWSFLINLPFGAITLAVIIILLHLPRPRGSLLKKLGRIDWWGTLCLVSATVALLLPLNWGGDQYAWNDPIIISLLVVGGVLYIVFAVVEGYVAVEPIVPLRLFRDRILLGCILVNLFQGMAFLGAIYYVPIYFQVIHGASATTAGLELIPFILGVVIASIVSGQAMSRAPNIRKQIFCIVGGALIVVGSGLTSTFDIDTNRGKQIGYLFILGIGVGLIMQTTLLIGQASVVYSDIAIISAVLVFFRTIGFVFGVAIVGTIFNNELRHQIDILGINITFDVLKKNPQIIGSLPPIIQGQIINAYVQALQLAFTCIIPMGGLCFLSAFLLGKNKNIGRRPGEEVPAGVE</sequence>
<dbReference type="InterPro" id="IPR020846">
    <property type="entry name" value="MFS_dom"/>
</dbReference>
<evidence type="ECO:0000256" key="8">
    <source>
        <dbReference type="SAM" id="Phobius"/>
    </source>
</evidence>
<feature type="transmembrane region" description="Helical" evidence="8">
    <location>
        <begin position="87"/>
        <end position="105"/>
    </location>
</feature>
<feature type="transmembrane region" description="Helical" evidence="8">
    <location>
        <begin position="408"/>
        <end position="428"/>
    </location>
</feature>
<proteinExistence type="inferred from homology"/>
<dbReference type="GO" id="GO:0005886">
    <property type="term" value="C:plasma membrane"/>
    <property type="evidence" value="ECO:0007669"/>
    <property type="project" value="UniProtKB-SubCell"/>
</dbReference>
<dbReference type="PRINTS" id="PR01036">
    <property type="entry name" value="TCRTETB"/>
</dbReference>
<dbReference type="CDD" id="cd17502">
    <property type="entry name" value="MFS_Azr1_MDR_like"/>
    <property type="match status" value="1"/>
</dbReference>
<dbReference type="Pfam" id="PF07690">
    <property type="entry name" value="MFS_1"/>
    <property type="match status" value="1"/>
</dbReference>
<keyword evidence="6 8" id="KW-1133">Transmembrane helix</keyword>
<comment type="similarity">
    <text evidence="2">Belongs to the major facilitator superfamily.</text>
</comment>
<keyword evidence="5 8" id="KW-0812">Transmembrane</keyword>
<reference evidence="10" key="1">
    <citation type="submission" date="2021-06" db="EMBL/GenBank/DDBJ databases">
        <authorList>
            <person name="Kallberg Y."/>
            <person name="Tangrot J."/>
            <person name="Rosling A."/>
        </authorList>
    </citation>
    <scope>NUCLEOTIDE SEQUENCE</scope>
    <source>
        <strain evidence="10">BR232B</strain>
    </source>
</reference>
<comment type="caution">
    <text evidence="10">The sequence shown here is derived from an EMBL/GenBank/DDBJ whole genome shotgun (WGS) entry which is preliminary data.</text>
</comment>
<dbReference type="PROSITE" id="PS50850">
    <property type="entry name" value="MFS"/>
    <property type="match status" value="1"/>
</dbReference>
<feature type="domain" description="Major facilitator superfamily (MFS) profile" evidence="9">
    <location>
        <begin position="52"/>
        <end position="536"/>
    </location>
</feature>
<dbReference type="GO" id="GO:0022857">
    <property type="term" value="F:transmembrane transporter activity"/>
    <property type="evidence" value="ECO:0007669"/>
    <property type="project" value="InterPro"/>
</dbReference>
<feature type="transmembrane region" description="Helical" evidence="8">
    <location>
        <begin position="344"/>
        <end position="366"/>
    </location>
</feature>
<feature type="transmembrane region" description="Helical" evidence="8">
    <location>
        <begin position="309"/>
        <end position="332"/>
    </location>
</feature>
<dbReference type="FunFam" id="1.20.1720.10:FF:000013">
    <property type="entry name" value="Related to multidrug resistance proteins"/>
    <property type="match status" value="1"/>
</dbReference>
<feature type="transmembrane region" description="Helical" evidence="8">
    <location>
        <begin position="243"/>
        <end position="262"/>
    </location>
</feature>
<feature type="transmembrane region" description="Helical" evidence="8">
    <location>
        <begin position="203"/>
        <end position="227"/>
    </location>
</feature>
<dbReference type="InterPro" id="IPR011701">
    <property type="entry name" value="MFS"/>
</dbReference>
<dbReference type="OrthoDB" id="10021397at2759"/>
<evidence type="ECO:0000313" key="11">
    <source>
        <dbReference type="Proteomes" id="UP000789739"/>
    </source>
</evidence>
<keyword evidence="4" id="KW-1003">Cell membrane</keyword>
<accession>A0A9N8W8E2</accession>
<dbReference type="AlphaFoldDB" id="A0A9N8W8E2"/>
<evidence type="ECO:0000256" key="7">
    <source>
        <dbReference type="ARBA" id="ARBA00023136"/>
    </source>
</evidence>
<gene>
    <name evidence="10" type="ORF">PBRASI_LOCUS1313</name>
</gene>
<feature type="transmembrane region" description="Helical" evidence="8">
    <location>
        <begin position="378"/>
        <end position="396"/>
    </location>
</feature>
<feature type="transmembrane region" description="Helical" evidence="8">
    <location>
        <begin position="274"/>
        <end position="297"/>
    </location>
</feature>
<dbReference type="Proteomes" id="UP000789739">
    <property type="component" value="Unassembled WGS sequence"/>
</dbReference>
<evidence type="ECO:0000256" key="6">
    <source>
        <dbReference type="ARBA" id="ARBA00022989"/>
    </source>
</evidence>
<comment type="subcellular location">
    <subcellularLocation>
        <location evidence="1">Cell membrane</location>
        <topology evidence="1">Multi-pass membrane protein</topology>
    </subcellularLocation>
</comment>
<feature type="transmembrane region" description="Helical" evidence="8">
    <location>
        <begin position="509"/>
        <end position="531"/>
    </location>
</feature>
<evidence type="ECO:0000256" key="2">
    <source>
        <dbReference type="ARBA" id="ARBA00008335"/>
    </source>
</evidence>
<dbReference type="PANTHER" id="PTHR23501">
    <property type="entry name" value="MAJOR FACILITATOR SUPERFAMILY"/>
    <property type="match status" value="1"/>
</dbReference>
<dbReference type="NCBIfam" id="TIGR00711">
    <property type="entry name" value="efflux_EmrB"/>
    <property type="match status" value="1"/>
</dbReference>
<feature type="transmembrane region" description="Helical" evidence="8">
    <location>
        <begin position="49"/>
        <end position="75"/>
    </location>
</feature>
<keyword evidence="3" id="KW-0813">Transport</keyword>
<dbReference type="InterPro" id="IPR036259">
    <property type="entry name" value="MFS_trans_sf"/>
</dbReference>